<protein>
    <submittedName>
        <fullName evidence="2">Penicillin-binding protein activator LpoB</fullName>
    </submittedName>
</protein>
<dbReference type="InterPro" id="IPR014094">
    <property type="entry name" value="LpoB"/>
</dbReference>
<proteinExistence type="predicted"/>
<comment type="caution">
    <text evidence="2">The sequence shown here is derived from an EMBL/GenBank/DDBJ whole genome shotgun (WGS) entry which is preliminary data.</text>
</comment>
<dbReference type="EMBL" id="MTSD02000009">
    <property type="protein sequence ID" value="OOV86142.1"/>
    <property type="molecule type" value="Genomic_DNA"/>
</dbReference>
<dbReference type="Proteomes" id="UP000190064">
    <property type="component" value="Unassembled WGS sequence"/>
</dbReference>
<gene>
    <name evidence="2" type="ORF">BTA35_0215285</name>
</gene>
<dbReference type="Pfam" id="PF13036">
    <property type="entry name" value="LpoB"/>
    <property type="match status" value="1"/>
</dbReference>
<dbReference type="AlphaFoldDB" id="A0A1T1H8I1"/>
<dbReference type="GO" id="GO:0009252">
    <property type="term" value="P:peptidoglycan biosynthetic process"/>
    <property type="evidence" value="ECO:0007669"/>
    <property type="project" value="TreeGrafter"/>
</dbReference>
<feature type="signal peptide" evidence="1">
    <location>
        <begin position="1"/>
        <end position="18"/>
    </location>
</feature>
<sequence length="197" mass="22250">MMAKLGAAALMGSALLLAGCGGPSVERVDVNQEIALTDRWNDEDSRLVAEEMMQDMLTFPWLTRYKMSTDDVRRPTVVIHTIRNKTSEHIPSETFVNDIKRELLRSGDVDFVVSGDERDQIRDERRDQELNASSDTQAQMGQETGANFALSGSINSFVDQLGDTRVTSYQVDMKLIDMTSNREVWNGQKKIKKKMSR</sequence>
<dbReference type="PROSITE" id="PS51257">
    <property type="entry name" value="PROKAR_LIPOPROTEIN"/>
    <property type="match status" value="1"/>
</dbReference>
<reference evidence="2" key="1">
    <citation type="submission" date="2017-02" db="EMBL/GenBank/DDBJ databases">
        <title>Draft Genome Sequence of the Salt Water Bacterium Oceanospirillum linum ATCC 11336.</title>
        <authorList>
            <person name="Trachtenberg A.M."/>
            <person name="Carney J.G."/>
            <person name="Linnane J.D."/>
            <person name="Rheaume B.A."/>
            <person name="Pitts N.L."/>
            <person name="Mykles D.L."/>
            <person name="Maclea K.S."/>
        </authorList>
    </citation>
    <scope>NUCLEOTIDE SEQUENCE [LARGE SCALE GENOMIC DNA]</scope>
    <source>
        <strain evidence="2">ATCC 11336</strain>
    </source>
</reference>
<evidence type="ECO:0000313" key="3">
    <source>
        <dbReference type="Proteomes" id="UP000190064"/>
    </source>
</evidence>
<keyword evidence="3" id="KW-1185">Reference proteome</keyword>
<name>A0A1T1H8I1_OCELI</name>
<accession>A0A1T1H8I1</accession>
<dbReference type="PANTHER" id="PTHR40593:SF1">
    <property type="entry name" value="PENICILLIN-BINDING PROTEIN ACTIVATOR LPOB"/>
    <property type="match status" value="1"/>
</dbReference>
<dbReference type="PANTHER" id="PTHR40593">
    <property type="entry name" value="PENICILLIN-BINDING PROTEIN ACTIVATOR LPOB"/>
    <property type="match status" value="1"/>
</dbReference>
<dbReference type="STRING" id="966.BTA35_0215285"/>
<evidence type="ECO:0000256" key="1">
    <source>
        <dbReference type="SAM" id="SignalP"/>
    </source>
</evidence>
<evidence type="ECO:0000313" key="2">
    <source>
        <dbReference type="EMBL" id="OOV86142.1"/>
    </source>
</evidence>
<keyword evidence="1" id="KW-0732">Signal</keyword>
<organism evidence="2 3">
    <name type="scientific">Oceanospirillum linum</name>
    <dbReference type="NCBI Taxonomy" id="966"/>
    <lineage>
        <taxon>Bacteria</taxon>
        <taxon>Pseudomonadati</taxon>
        <taxon>Pseudomonadota</taxon>
        <taxon>Gammaproteobacteria</taxon>
        <taxon>Oceanospirillales</taxon>
        <taxon>Oceanospirillaceae</taxon>
        <taxon>Oceanospirillum</taxon>
    </lineage>
</organism>
<dbReference type="GO" id="GO:0030234">
    <property type="term" value="F:enzyme regulator activity"/>
    <property type="evidence" value="ECO:0007669"/>
    <property type="project" value="TreeGrafter"/>
</dbReference>
<dbReference type="GO" id="GO:0031241">
    <property type="term" value="C:periplasmic side of cell outer membrane"/>
    <property type="evidence" value="ECO:0007669"/>
    <property type="project" value="TreeGrafter"/>
</dbReference>
<feature type="chain" id="PRO_5013137398" evidence="1">
    <location>
        <begin position="19"/>
        <end position="197"/>
    </location>
</feature>
<dbReference type="Gene3D" id="3.40.50.10610">
    <property type="entry name" value="ABC-type transport auxiliary lipoprotein component"/>
    <property type="match status" value="1"/>
</dbReference>